<protein>
    <submittedName>
        <fullName evidence="5">DeoR/GlpR transcriptional regulator</fullName>
    </submittedName>
</protein>
<dbReference type="PROSITE" id="PS00894">
    <property type="entry name" value="HTH_DEOR_1"/>
    <property type="match status" value="1"/>
</dbReference>
<evidence type="ECO:0000256" key="1">
    <source>
        <dbReference type="ARBA" id="ARBA00023015"/>
    </source>
</evidence>
<evidence type="ECO:0000313" key="5">
    <source>
        <dbReference type="EMBL" id="PMP68438.1"/>
    </source>
</evidence>
<gene>
    <name evidence="5" type="ORF">C0189_01215</name>
</gene>
<evidence type="ECO:0000259" key="4">
    <source>
        <dbReference type="PROSITE" id="PS51000"/>
    </source>
</evidence>
<dbReference type="InterPro" id="IPR036390">
    <property type="entry name" value="WH_DNA-bd_sf"/>
</dbReference>
<dbReference type="InterPro" id="IPR037171">
    <property type="entry name" value="NagB/RpiA_transferase-like"/>
</dbReference>
<dbReference type="Gene3D" id="1.10.10.10">
    <property type="entry name" value="Winged helix-like DNA-binding domain superfamily/Winged helix DNA-binding domain"/>
    <property type="match status" value="1"/>
</dbReference>
<dbReference type="InterPro" id="IPR036388">
    <property type="entry name" value="WH-like_DNA-bd_sf"/>
</dbReference>
<keyword evidence="2" id="KW-0238">DNA-binding</keyword>
<proteinExistence type="predicted"/>
<dbReference type="Pfam" id="PF08220">
    <property type="entry name" value="HTH_DeoR"/>
    <property type="match status" value="1"/>
</dbReference>
<dbReference type="PRINTS" id="PR00037">
    <property type="entry name" value="HTHLACR"/>
</dbReference>
<dbReference type="AlphaFoldDB" id="A0A2J6WFH7"/>
<comment type="caution">
    <text evidence="5">The sequence shown here is derived from an EMBL/GenBank/DDBJ whole genome shotgun (WGS) entry which is preliminary data.</text>
</comment>
<dbReference type="GO" id="GO:0003677">
    <property type="term" value="F:DNA binding"/>
    <property type="evidence" value="ECO:0007669"/>
    <property type="project" value="UniProtKB-KW"/>
</dbReference>
<dbReference type="InterPro" id="IPR050313">
    <property type="entry name" value="Carb_Metab_HTH_regulators"/>
</dbReference>
<dbReference type="Pfam" id="PF00455">
    <property type="entry name" value="DeoRC"/>
    <property type="match status" value="1"/>
</dbReference>
<dbReference type="PANTHER" id="PTHR30363">
    <property type="entry name" value="HTH-TYPE TRANSCRIPTIONAL REGULATOR SRLR-RELATED"/>
    <property type="match status" value="1"/>
</dbReference>
<dbReference type="SMART" id="SM01134">
    <property type="entry name" value="DeoRC"/>
    <property type="match status" value="1"/>
</dbReference>
<dbReference type="InterPro" id="IPR001034">
    <property type="entry name" value="DeoR_HTH"/>
</dbReference>
<reference evidence="5 6" key="1">
    <citation type="submission" date="2018-01" db="EMBL/GenBank/DDBJ databases">
        <title>Metagenomic assembled genomes from two thermal pools in the Uzon Caldera, Kamchatka, Russia.</title>
        <authorList>
            <person name="Wilkins L."/>
            <person name="Ettinger C."/>
        </authorList>
    </citation>
    <scope>NUCLEOTIDE SEQUENCE [LARGE SCALE GENOMIC DNA]</scope>
    <source>
        <strain evidence="5">ZAV-07</strain>
    </source>
</reference>
<dbReference type="EMBL" id="PNIL01000019">
    <property type="protein sequence ID" value="PMP68438.1"/>
    <property type="molecule type" value="Genomic_DNA"/>
</dbReference>
<dbReference type="SUPFAM" id="SSF46785">
    <property type="entry name" value="Winged helix' DNA-binding domain"/>
    <property type="match status" value="1"/>
</dbReference>
<sequence>MIYEERAKIILEKLEEKGSVQINDLAKLLNVSEMTIRRDLSRLEHEGLLRRVYGGAVSTRGRSFEPPFIVRETKNKKEKELIGRIAATLVSDGDSIALDVGTTTIEVAKHLSNRHNLTIITPNLHIVNLLANKREIRLILPGGILRSGELSLTGEIAARNLEQFFVDKLFLGIGAIDKDAGLTEYNLDDALIKKALIKNAKEVIVVADSSKFDKVAFSFVASFSNIHYLVSNESPKGSLLEKLKQNNVKILTKEV</sequence>
<dbReference type="SUPFAM" id="SSF100950">
    <property type="entry name" value="NagB/RpiA/CoA transferase-like"/>
    <property type="match status" value="1"/>
</dbReference>
<keyword evidence="1" id="KW-0805">Transcription regulation</keyword>
<feature type="domain" description="HTH deoR-type" evidence="4">
    <location>
        <begin position="3"/>
        <end position="58"/>
    </location>
</feature>
<evidence type="ECO:0000256" key="3">
    <source>
        <dbReference type="ARBA" id="ARBA00023163"/>
    </source>
</evidence>
<name>A0A2J6WFH7_9BACT</name>
<dbReference type="GO" id="GO:0003700">
    <property type="term" value="F:DNA-binding transcription factor activity"/>
    <property type="evidence" value="ECO:0007669"/>
    <property type="project" value="InterPro"/>
</dbReference>
<dbReference type="Proteomes" id="UP000237040">
    <property type="component" value="Unassembled WGS sequence"/>
</dbReference>
<accession>A0A2J6WFH7</accession>
<organism evidence="5 6">
    <name type="scientific">Caldisericum exile</name>
    <dbReference type="NCBI Taxonomy" id="693075"/>
    <lineage>
        <taxon>Bacteria</taxon>
        <taxon>Pseudomonadati</taxon>
        <taxon>Caldisericota/Cryosericota group</taxon>
        <taxon>Caldisericota</taxon>
        <taxon>Caldisericia</taxon>
        <taxon>Caldisericales</taxon>
        <taxon>Caldisericaceae</taxon>
        <taxon>Caldisericum</taxon>
    </lineage>
</organism>
<dbReference type="SMART" id="SM00420">
    <property type="entry name" value="HTH_DEOR"/>
    <property type="match status" value="1"/>
</dbReference>
<evidence type="ECO:0000256" key="2">
    <source>
        <dbReference type="ARBA" id="ARBA00023125"/>
    </source>
</evidence>
<dbReference type="PROSITE" id="PS51000">
    <property type="entry name" value="HTH_DEOR_2"/>
    <property type="match status" value="1"/>
</dbReference>
<dbReference type="Gene3D" id="3.40.50.1360">
    <property type="match status" value="1"/>
</dbReference>
<evidence type="ECO:0000313" key="6">
    <source>
        <dbReference type="Proteomes" id="UP000237040"/>
    </source>
</evidence>
<dbReference type="RefSeq" id="WP_416085412.1">
    <property type="nucleotide sequence ID" value="NZ_JBNATC010000008.1"/>
</dbReference>
<dbReference type="PANTHER" id="PTHR30363:SF44">
    <property type="entry name" value="AGA OPERON TRANSCRIPTIONAL REPRESSOR-RELATED"/>
    <property type="match status" value="1"/>
</dbReference>
<dbReference type="InterPro" id="IPR014036">
    <property type="entry name" value="DeoR-like_C"/>
</dbReference>
<dbReference type="InterPro" id="IPR018356">
    <property type="entry name" value="Tscrpt_reg_HTH_DeoR_CS"/>
</dbReference>
<keyword evidence="3" id="KW-0804">Transcription</keyword>